<dbReference type="RefSeq" id="WP_200607511.1">
    <property type="nucleotide sequence ID" value="NZ_JAEHHL010000001.1"/>
</dbReference>
<accession>A0A8J7M4X6</accession>
<dbReference type="Proteomes" id="UP000655420">
    <property type="component" value="Unassembled WGS sequence"/>
</dbReference>
<protein>
    <submittedName>
        <fullName evidence="2">Uncharacterized protein</fullName>
    </submittedName>
</protein>
<dbReference type="EMBL" id="JAEHHL010000001">
    <property type="protein sequence ID" value="MBK0398434.1"/>
    <property type="molecule type" value="Genomic_DNA"/>
</dbReference>
<name>A0A8J7M4X6_9RHOB</name>
<feature type="transmembrane region" description="Helical" evidence="1">
    <location>
        <begin position="38"/>
        <end position="55"/>
    </location>
</feature>
<evidence type="ECO:0000256" key="1">
    <source>
        <dbReference type="SAM" id="Phobius"/>
    </source>
</evidence>
<gene>
    <name evidence="2" type="ORF">H0I76_04475</name>
</gene>
<keyword evidence="1" id="KW-0812">Transmembrane</keyword>
<keyword evidence="1" id="KW-0472">Membrane</keyword>
<keyword evidence="1" id="KW-1133">Transmembrane helix</keyword>
<organism evidence="2 3">
    <name type="scientific">Thermohalobaculum xanthum</name>
    <dbReference type="NCBI Taxonomy" id="2753746"/>
    <lineage>
        <taxon>Bacteria</taxon>
        <taxon>Pseudomonadati</taxon>
        <taxon>Pseudomonadota</taxon>
        <taxon>Alphaproteobacteria</taxon>
        <taxon>Rhodobacterales</taxon>
        <taxon>Paracoccaceae</taxon>
        <taxon>Thermohalobaculum</taxon>
    </lineage>
</organism>
<dbReference type="AlphaFoldDB" id="A0A8J7M4X6"/>
<feature type="transmembrane region" description="Helical" evidence="1">
    <location>
        <begin position="67"/>
        <end position="88"/>
    </location>
</feature>
<evidence type="ECO:0000313" key="2">
    <source>
        <dbReference type="EMBL" id="MBK0398434.1"/>
    </source>
</evidence>
<evidence type="ECO:0000313" key="3">
    <source>
        <dbReference type="Proteomes" id="UP000655420"/>
    </source>
</evidence>
<sequence>MLLQVLESGVLVVVSLIWYGSLWGVIARRKATPVRPAIVTLICAGLLVGIASKLSEFAGGAPLDPLVWLHVFNLMVVFADLGVTARYVRGAHDLRALLRSTDGAQAV</sequence>
<comment type="caution">
    <text evidence="2">The sequence shown here is derived from an EMBL/GenBank/DDBJ whole genome shotgun (WGS) entry which is preliminary data.</text>
</comment>
<keyword evidence="3" id="KW-1185">Reference proteome</keyword>
<feature type="transmembrane region" description="Helical" evidence="1">
    <location>
        <begin position="6"/>
        <end position="26"/>
    </location>
</feature>
<proteinExistence type="predicted"/>
<reference evidence="2" key="1">
    <citation type="submission" date="2020-12" db="EMBL/GenBank/DDBJ databases">
        <title>Bacterial taxonomy.</title>
        <authorList>
            <person name="Pan X."/>
        </authorList>
    </citation>
    <scope>NUCLEOTIDE SEQUENCE</scope>
    <source>
        <strain evidence="2">M0105</strain>
    </source>
</reference>